<sequence length="212" mass="24227">MAQQIIPPAQLVSKFQGIERCNNYVVLQSIPSSPQCKIVRKTLLSHPLSYSLTATVDVLAMIGYQGVVDKVSAFYTKFLAQPWQTMFKIIITALMEKYPSIPQQLNEDYHSIKDATSLKLDEEEIERMVEGGEDEESYASEFVDSMLNDDVADSGTRIEPESHKEHSENVNNNDEVIKKEKTDEVIEMEKQNDGIEKQKKDDDFEKMDEIEK</sequence>
<evidence type="ECO:0000313" key="2">
    <source>
        <dbReference type="EMBL" id="GEU77847.1"/>
    </source>
</evidence>
<dbReference type="EMBL" id="BKCJ010007555">
    <property type="protein sequence ID" value="GEU77847.1"/>
    <property type="molecule type" value="Genomic_DNA"/>
</dbReference>
<accession>A0A6L2MX64</accession>
<name>A0A6L2MX64_TANCI</name>
<evidence type="ECO:0000256" key="1">
    <source>
        <dbReference type="SAM" id="MobiDB-lite"/>
    </source>
</evidence>
<dbReference type="AlphaFoldDB" id="A0A6L2MX64"/>
<comment type="caution">
    <text evidence="2">The sequence shown here is derived from an EMBL/GenBank/DDBJ whole genome shotgun (WGS) entry which is preliminary data.</text>
</comment>
<feature type="compositionally biased region" description="Basic and acidic residues" evidence="1">
    <location>
        <begin position="175"/>
        <end position="212"/>
    </location>
</feature>
<reference evidence="2" key="1">
    <citation type="journal article" date="2019" name="Sci. Rep.">
        <title>Draft genome of Tanacetum cinerariifolium, the natural source of mosquito coil.</title>
        <authorList>
            <person name="Yamashiro T."/>
            <person name="Shiraishi A."/>
            <person name="Satake H."/>
            <person name="Nakayama K."/>
        </authorList>
    </citation>
    <scope>NUCLEOTIDE SEQUENCE</scope>
</reference>
<feature type="region of interest" description="Disordered" evidence="1">
    <location>
        <begin position="152"/>
        <end position="212"/>
    </location>
</feature>
<protein>
    <submittedName>
        <fullName evidence="2">Uncharacterized protein</fullName>
    </submittedName>
</protein>
<gene>
    <name evidence="2" type="ORF">Tci_049825</name>
</gene>
<proteinExistence type="predicted"/>
<feature type="compositionally biased region" description="Basic and acidic residues" evidence="1">
    <location>
        <begin position="156"/>
        <end position="168"/>
    </location>
</feature>
<organism evidence="2">
    <name type="scientific">Tanacetum cinerariifolium</name>
    <name type="common">Dalmatian daisy</name>
    <name type="synonym">Chrysanthemum cinerariifolium</name>
    <dbReference type="NCBI Taxonomy" id="118510"/>
    <lineage>
        <taxon>Eukaryota</taxon>
        <taxon>Viridiplantae</taxon>
        <taxon>Streptophyta</taxon>
        <taxon>Embryophyta</taxon>
        <taxon>Tracheophyta</taxon>
        <taxon>Spermatophyta</taxon>
        <taxon>Magnoliopsida</taxon>
        <taxon>eudicotyledons</taxon>
        <taxon>Gunneridae</taxon>
        <taxon>Pentapetalae</taxon>
        <taxon>asterids</taxon>
        <taxon>campanulids</taxon>
        <taxon>Asterales</taxon>
        <taxon>Asteraceae</taxon>
        <taxon>Asteroideae</taxon>
        <taxon>Anthemideae</taxon>
        <taxon>Anthemidinae</taxon>
        <taxon>Tanacetum</taxon>
    </lineage>
</organism>